<sequence>MPAASARPLMEAANCVYGRVLDAPDGFIPRDDLMRQRRDLLAEWVEEHPRQIAAARAADRVVTVPVAFHVIRKNSTVQGGNVPRSWVDAQMDVLNDSFAGRTGGADTGFRFVLDELDRTTKPQWFNLIPANGDERRLFRGSGKEIKMKKALHEGGAETLNIYTAKLGQFLLGWAYYPSSFVGANPLPRYFDGVVVDYRSLPNAGFEPYNEGDTVTHEVGHWLELAHTFENGCTRPGDYVADTPYEASPAFGCPEGRDTCEEDPGLDPVENFMDYTYDDCMHLFTPGQAQRAQDSWTAFRS</sequence>
<dbReference type="InterPro" id="IPR008754">
    <property type="entry name" value="Peptidase_M43"/>
</dbReference>
<evidence type="ECO:0000256" key="1">
    <source>
        <dbReference type="ARBA" id="ARBA00008721"/>
    </source>
</evidence>
<evidence type="ECO:0000256" key="7">
    <source>
        <dbReference type="ARBA" id="ARBA00023049"/>
    </source>
</evidence>
<keyword evidence="7" id="KW-0482">Metalloprotease</keyword>
<gene>
    <name evidence="10" type="ORF">AVDCRST_MAG29-735</name>
</gene>
<keyword evidence="5" id="KW-0378">Hydrolase</keyword>
<dbReference type="InterPro" id="IPR024079">
    <property type="entry name" value="MetalloPept_cat_dom_sf"/>
</dbReference>
<name>A0A6J4L9T7_9ACTN</name>
<evidence type="ECO:0000256" key="3">
    <source>
        <dbReference type="ARBA" id="ARBA00022723"/>
    </source>
</evidence>
<dbReference type="EMBL" id="CADCUG010000042">
    <property type="protein sequence ID" value="CAA9326023.1"/>
    <property type="molecule type" value="Genomic_DNA"/>
</dbReference>
<evidence type="ECO:0000256" key="8">
    <source>
        <dbReference type="ARBA" id="ARBA00023157"/>
    </source>
</evidence>
<dbReference type="PANTHER" id="PTHR47466">
    <property type="match status" value="1"/>
</dbReference>
<proteinExistence type="inferred from homology"/>
<dbReference type="CDD" id="cd04275">
    <property type="entry name" value="ZnMc_pappalysin_like"/>
    <property type="match status" value="1"/>
</dbReference>
<feature type="domain" description="Peptidase M43 pregnancy-associated plasma-A" evidence="9">
    <location>
        <begin position="172"/>
        <end position="292"/>
    </location>
</feature>
<protein>
    <recommendedName>
        <fullName evidence="9">Peptidase M43 pregnancy-associated plasma-A domain-containing protein</fullName>
    </recommendedName>
</protein>
<organism evidence="10">
    <name type="scientific">uncultured Nocardioidaceae bacterium</name>
    <dbReference type="NCBI Taxonomy" id="253824"/>
    <lineage>
        <taxon>Bacteria</taxon>
        <taxon>Bacillati</taxon>
        <taxon>Actinomycetota</taxon>
        <taxon>Actinomycetes</taxon>
        <taxon>Propionibacteriales</taxon>
        <taxon>Nocardioidaceae</taxon>
        <taxon>environmental samples</taxon>
    </lineage>
</organism>
<dbReference type="GO" id="GO:0046872">
    <property type="term" value="F:metal ion binding"/>
    <property type="evidence" value="ECO:0007669"/>
    <property type="project" value="UniProtKB-KW"/>
</dbReference>
<dbReference type="GO" id="GO:0006508">
    <property type="term" value="P:proteolysis"/>
    <property type="evidence" value="ECO:0007669"/>
    <property type="project" value="UniProtKB-KW"/>
</dbReference>
<dbReference type="GO" id="GO:0008237">
    <property type="term" value="F:metallopeptidase activity"/>
    <property type="evidence" value="ECO:0007669"/>
    <property type="project" value="UniProtKB-KW"/>
</dbReference>
<dbReference type="AlphaFoldDB" id="A0A6J4L9T7"/>
<evidence type="ECO:0000256" key="4">
    <source>
        <dbReference type="ARBA" id="ARBA00022729"/>
    </source>
</evidence>
<evidence type="ECO:0000256" key="5">
    <source>
        <dbReference type="ARBA" id="ARBA00022801"/>
    </source>
</evidence>
<evidence type="ECO:0000256" key="6">
    <source>
        <dbReference type="ARBA" id="ARBA00022833"/>
    </source>
</evidence>
<keyword evidence="3" id="KW-0479">Metal-binding</keyword>
<evidence type="ECO:0000256" key="2">
    <source>
        <dbReference type="ARBA" id="ARBA00022670"/>
    </source>
</evidence>
<evidence type="ECO:0000313" key="10">
    <source>
        <dbReference type="EMBL" id="CAA9326023.1"/>
    </source>
</evidence>
<keyword evidence="2" id="KW-0645">Protease</keyword>
<keyword evidence="6" id="KW-0862">Zinc</keyword>
<dbReference type="Pfam" id="PF05572">
    <property type="entry name" value="Peptidase_M43"/>
    <property type="match status" value="1"/>
</dbReference>
<dbReference type="PANTHER" id="PTHR47466:SF1">
    <property type="entry name" value="METALLOPROTEASE MEP1 (AFU_ORTHOLOGUE AFUA_1G07730)-RELATED"/>
    <property type="match status" value="1"/>
</dbReference>
<evidence type="ECO:0000259" key="9">
    <source>
        <dbReference type="Pfam" id="PF05572"/>
    </source>
</evidence>
<keyword evidence="4" id="KW-0732">Signal</keyword>
<dbReference type="Gene3D" id="3.40.390.10">
    <property type="entry name" value="Collagenase (Catalytic Domain)"/>
    <property type="match status" value="1"/>
</dbReference>
<comment type="similarity">
    <text evidence="1">Belongs to the peptidase M43B family.</text>
</comment>
<reference evidence="10" key="1">
    <citation type="submission" date="2020-02" db="EMBL/GenBank/DDBJ databases">
        <authorList>
            <person name="Meier V. D."/>
        </authorList>
    </citation>
    <scope>NUCLEOTIDE SEQUENCE</scope>
    <source>
        <strain evidence="10">AVDCRST_MAG29</strain>
    </source>
</reference>
<dbReference type="SUPFAM" id="SSF55486">
    <property type="entry name" value="Metalloproteases ('zincins'), catalytic domain"/>
    <property type="match status" value="1"/>
</dbReference>
<keyword evidence="8" id="KW-1015">Disulfide bond</keyword>
<accession>A0A6J4L9T7</accession>